<comment type="caution">
    <text evidence="3">The sequence shown here is derived from an EMBL/GenBank/DDBJ whole genome shotgun (WGS) entry which is preliminary data.</text>
</comment>
<organism evidence="3 4">
    <name type="scientific">Ramazzottius varieornatus</name>
    <name type="common">Water bear</name>
    <name type="synonym">Tardigrade</name>
    <dbReference type="NCBI Taxonomy" id="947166"/>
    <lineage>
        <taxon>Eukaryota</taxon>
        <taxon>Metazoa</taxon>
        <taxon>Ecdysozoa</taxon>
        <taxon>Tardigrada</taxon>
        <taxon>Eutardigrada</taxon>
        <taxon>Parachela</taxon>
        <taxon>Hypsibioidea</taxon>
        <taxon>Ramazzottiidae</taxon>
        <taxon>Ramazzottius</taxon>
    </lineage>
</organism>
<keyword evidence="2" id="KW-0732">Signal</keyword>
<dbReference type="EMBL" id="BDGG01000020">
    <property type="protein sequence ID" value="GAV09076.1"/>
    <property type="molecule type" value="Genomic_DNA"/>
</dbReference>
<proteinExistence type="predicted"/>
<feature type="compositionally biased region" description="Pro residues" evidence="1">
    <location>
        <begin position="276"/>
        <end position="323"/>
    </location>
</feature>
<feature type="signal peptide" evidence="2">
    <location>
        <begin position="1"/>
        <end position="20"/>
    </location>
</feature>
<gene>
    <name evidence="3" type="primary">RvY_18674-1</name>
    <name evidence="3" type="synonym">RvY_18674.1</name>
    <name evidence="3" type="ORF">RvY_18674</name>
</gene>
<feature type="compositionally biased region" description="Low complexity" evidence="1">
    <location>
        <begin position="251"/>
        <end position="275"/>
    </location>
</feature>
<keyword evidence="4" id="KW-1185">Reference proteome</keyword>
<sequence length="391" mass="42034">MELLQLFVLSGCLKIALVLGEVNCHQCRSHYYEKLSSNHPRAGEDICEDKKNWKPCKGKYCSAHKLKGFGVITTMSRSCVDYIARNATLNKCEASYDDENGAEFSLCECDKDFCNNQTEIELPLKNARIPMEGYAKCYACELDEFAVPAGAKGSKDCFAFQKGPQFECLAMKDHGCVDTIVTNMTDMSLDTKINWTCYDGVHPTAATAASPCVTEMIRDGTINVTRCYCLGDFCNTMERPSKWYVPPPPATSTTLTTTMSTATTPPTPAPTTRAPTTPPPTTPAPTTPAPTTPPPTTPPSTTPPPTTPAPTTPAPTTPPPTTPAPTTDTEMPEETTLQTATTYRPAKKTTATTSTATAVPGGAVTEPNTAQKEIADVAFLLVLATFAVQFV</sequence>
<evidence type="ECO:0000256" key="2">
    <source>
        <dbReference type="SAM" id="SignalP"/>
    </source>
</evidence>
<protein>
    <recommendedName>
        <fullName evidence="5">Protein quiver</fullName>
    </recommendedName>
</protein>
<feature type="region of interest" description="Disordered" evidence="1">
    <location>
        <begin position="240"/>
        <end position="364"/>
    </location>
</feature>
<dbReference type="STRING" id="947166.A0A1D1W6X4"/>
<name>A0A1D1W6X4_RAMVA</name>
<feature type="chain" id="PRO_5008899284" description="Protein quiver" evidence="2">
    <location>
        <begin position="21"/>
        <end position="391"/>
    </location>
</feature>
<evidence type="ECO:0000313" key="4">
    <source>
        <dbReference type="Proteomes" id="UP000186922"/>
    </source>
</evidence>
<accession>A0A1D1W6X4</accession>
<evidence type="ECO:0008006" key="5">
    <source>
        <dbReference type="Google" id="ProtNLM"/>
    </source>
</evidence>
<evidence type="ECO:0000256" key="1">
    <source>
        <dbReference type="SAM" id="MobiDB-lite"/>
    </source>
</evidence>
<reference evidence="3 4" key="1">
    <citation type="journal article" date="2016" name="Nat. Commun.">
        <title>Extremotolerant tardigrade genome and improved radiotolerance of human cultured cells by tardigrade-unique protein.</title>
        <authorList>
            <person name="Hashimoto T."/>
            <person name="Horikawa D.D."/>
            <person name="Saito Y."/>
            <person name="Kuwahara H."/>
            <person name="Kozuka-Hata H."/>
            <person name="Shin-I T."/>
            <person name="Minakuchi Y."/>
            <person name="Ohishi K."/>
            <person name="Motoyama A."/>
            <person name="Aizu T."/>
            <person name="Enomoto A."/>
            <person name="Kondo K."/>
            <person name="Tanaka S."/>
            <person name="Hara Y."/>
            <person name="Koshikawa S."/>
            <person name="Sagara H."/>
            <person name="Miura T."/>
            <person name="Yokobori S."/>
            <person name="Miyagawa K."/>
            <person name="Suzuki Y."/>
            <person name="Kubo T."/>
            <person name="Oyama M."/>
            <person name="Kohara Y."/>
            <person name="Fujiyama A."/>
            <person name="Arakawa K."/>
            <person name="Katayama T."/>
            <person name="Toyoda A."/>
            <person name="Kunieda T."/>
        </authorList>
    </citation>
    <scope>NUCLEOTIDE SEQUENCE [LARGE SCALE GENOMIC DNA]</scope>
    <source>
        <strain evidence="3 4">YOKOZUNA-1</strain>
    </source>
</reference>
<feature type="compositionally biased region" description="Low complexity" evidence="1">
    <location>
        <begin position="348"/>
        <end position="364"/>
    </location>
</feature>
<evidence type="ECO:0000313" key="3">
    <source>
        <dbReference type="EMBL" id="GAV09076.1"/>
    </source>
</evidence>
<dbReference type="Proteomes" id="UP000186922">
    <property type="component" value="Unassembled WGS sequence"/>
</dbReference>
<dbReference type="AlphaFoldDB" id="A0A1D1W6X4"/>